<organism evidence="10 11">
    <name type="scientific">Scyliorhinus torazame</name>
    <name type="common">Cloudy catshark</name>
    <name type="synonym">Catulus torazame</name>
    <dbReference type="NCBI Taxonomy" id="75743"/>
    <lineage>
        <taxon>Eukaryota</taxon>
        <taxon>Metazoa</taxon>
        <taxon>Chordata</taxon>
        <taxon>Craniata</taxon>
        <taxon>Vertebrata</taxon>
        <taxon>Chondrichthyes</taxon>
        <taxon>Elasmobranchii</taxon>
        <taxon>Galeomorphii</taxon>
        <taxon>Galeoidea</taxon>
        <taxon>Carcharhiniformes</taxon>
        <taxon>Scyliorhinidae</taxon>
        <taxon>Scyliorhinus</taxon>
    </lineage>
</organism>
<accession>A0A401PZ56</accession>
<comment type="caution">
    <text evidence="10">The sequence shown here is derived from an EMBL/GenBank/DDBJ whole genome shotgun (WGS) entry which is preliminary data.</text>
</comment>
<evidence type="ECO:0000256" key="5">
    <source>
        <dbReference type="ARBA" id="ARBA00023054"/>
    </source>
</evidence>
<dbReference type="Pfam" id="PF10243">
    <property type="entry name" value="MIP-T3"/>
    <property type="match status" value="1"/>
</dbReference>
<dbReference type="GO" id="GO:0008017">
    <property type="term" value="F:microtubule binding"/>
    <property type="evidence" value="ECO:0007669"/>
    <property type="project" value="InterPro"/>
</dbReference>
<dbReference type="STRING" id="75743.A0A401PZ56"/>
<evidence type="ECO:0000256" key="3">
    <source>
        <dbReference type="ARBA" id="ARBA00022490"/>
    </source>
</evidence>
<dbReference type="GO" id="GO:0030992">
    <property type="term" value="C:intraciliary transport particle B"/>
    <property type="evidence" value="ECO:0007669"/>
    <property type="project" value="TreeGrafter"/>
</dbReference>
<dbReference type="Proteomes" id="UP000288216">
    <property type="component" value="Unassembled WGS sequence"/>
</dbReference>
<reference evidence="10 11" key="1">
    <citation type="journal article" date="2018" name="Nat. Ecol. Evol.">
        <title>Shark genomes provide insights into elasmobranch evolution and the origin of vertebrates.</title>
        <authorList>
            <person name="Hara Y"/>
            <person name="Yamaguchi K"/>
            <person name="Onimaru K"/>
            <person name="Kadota M"/>
            <person name="Koyanagi M"/>
            <person name="Keeley SD"/>
            <person name="Tatsumi K"/>
            <person name="Tanaka K"/>
            <person name="Motone F"/>
            <person name="Kageyama Y"/>
            <person name="Nozu R"/>
            <person name="Adachi N"/>
            <person name="Nishimura O"/>
            <person name="Nakagawa R"/>
            <person name="Tanegashima C"/>
            <person name="Kiyatake I"/>
            <person name="Matsumoto R"/>
            <person name="Murakumo K"/>
            <person name="Nishida K"/>
            <person name="Terakita A"/>
            <person name="Kuratani S"/>
            <person name="Sato K"/>
            <person name="Hyodo S Kuraku.S."/>
        </authorList>
    </citation>
    <scope>NUCLEOTIDE SEQUENCE [LARGE SCALE GENOMIC DNA]</scope>
</reference>
<keyword evidence="5" id="KW-0175">Coiled coil</keyword>
<keyword evidence="7" id="KW-0966">Cell projection</keyword>
<dbReference type="GO" id="GO:0060271">
    <property type="term" value="P:cilium assembly"/>
    <property type="evidence" value="ECO:0007669"/>
    <property type="project" value="TreeGrafter"/>
</dbReference>
<dbReference type="EMBL" id="BFAA01013115">
    <property type="protein sequence ID" value="GCB78439.1"/>
    <property type="molecule type" value="Genomic_DNA"/>
</dbReference>
<evidence type="ECO:0000256" key="7">
    <source>
        <dbReference type="ARBA" id="ARBA00023273"/>
    </source>
</evidence>
<dbReference type="Gene3D" id="1.10.418.50">
    <property type="entry name" value="Microtubule-binding protein MIP-T3"/>
    <property type="match status" value="1"/>
</dbReference>
<name>A0A401PZ56_SCYTO</name>
<feature type="domain" description="TRAF3-interacting protein 1 N-terminal" evidence="9">
    <location>
        <begin position="5"/>
        <end position="64"/>
    </location>
</feature>
<evidence type="ECO:0000256" key="1">
    <source>
        <dbReference type="ARBA" id="ARBA00004120"/>
    </source>
</evidence>
<dbReference type="InterPro" id="IPR040468">
    <property type="entry name" value="TRAF3IP1_N"/>
</dbReference>
<keyword evidence="4" id="KW-0970">Cilium biogenesis/degradation</keyword>
<gene>
    <name evidence="10" type="ORF">scyTo_0018605</name>
</gene>
<dbReference type="GO" id="GO:0005930">
    <property type="term" value="C:axoneme"/>
    <property type="evidence" value="ECO:0007669"/>
    <property type="project" value="UniProtKB-SubCell"/>
</dbReference>
<dbReference type="AlphaFoldDB" id="A0A401PZ56"/>
<dbReference type="InterPro" id="IPR042576">
    <property type="entry name" value="TRAF3IP1_N_sf"/>
</dbReference>
<keyword evidence="3" id="KW-0963">Cytoplasm</keyword>
<dbReference type="GO" id="GO:0042073">
    <property type="term" value="P:intraciliary transport"/>
    <property type="evidence" value="ECO:0007669"/>
    <property type="project" value="TreeGrafter"/>
</dbReference>
<dbReference type="GO" id="GO:0070507">
    <property type="term" value="P:regulation of microtubule cytoskeleton organization"/>
    <property type="evidence" value="ECO:0007669"/>
    <property type="project" value="TreeGrafter"/>
</dbReference>
<comment type="subcellular location">
    <subcellularLocation>
        <location evidence="2">Cytoplasm</location>
        <location evidence="2">Cytoskeleton</location>
        <location evidence="2">Cilium axoneme</location>
    </subcellularLocation>
    <subcellularLocation>
        <location evidence="1">Cytoplasm</location>
        <location evidence="1">Cytoskeleton</location>
        <location evidence="1">Cilium basal body</location>
    </subcellularLocation>
</comment>
<evidence type="ECO:0000256" key="4">
    <source>
        <dbReference type="ARBA" id="ARBA00022794"/>
    </source>
</evidence>
<dbReference type="PANTHER" id="PTHR31363:SF0">
    <property type="entry name" value="TRAF3-INTERACTING PROTEIN 1"/>
    <property type="match status" value="1"/>
</dbReference>
<dbReference type="GO" id="GO:0036064">
    <property type="term" value="C:ciliary basal body"/>
    <property type="evidence" value="ECO:0007669"/>
    <property type="project" value="TreeGrafter"/>
</dbReference>
<dbReference type="PANTHER" id="PTHR31363">
    <property type="entry name" value="TRAF3-INTERACTING PROTEIN 1"/>
    <property type="match status" value="1"/>
</dbReference>
<keyword evidence="6" id="KW-0206">Cytoskeleton</keyword>
<proteinExistence type="inferred from homology"/>
<protein>
    <recommendedName>
        <fullName evidence="9">TRAF3-interacting protein 1 N-terminal domain-containing protein</fullName>
    </recommendedName>
</protein>
<dbReference type="OrthoDB" id="10258914at2759"/>
<evidence type="ECO:0000256" key="6">
    <source>
        <dbReference type="ARBA" id="ARBA00023212"/>
    </source>
</evidence>
<sequence length="64" mass="7403">MSGPFVKRTQDSLGKVIKKPPLTEKLLSKPPFRYLHDIFTEVIRTTGFLKGLYTEFEMKSDNVK</sequence>
<evidence type="ECO:0000259" key="9">
    <source>
        <dbReference type="Pfam" id="PF10243"/>
    </source>
</evidence>
<evidence type="ECO:0000256" key="8">
    <source>
        <dbReference type="ARBA" id="ARBA00043971"/>
    </source>
</evidence>
<evidence type="ECO:0000313" key="10">
    <source>
        <dbReference type="EMBL" id="GCB78439.1"/>
    </source>
</evidence>
<evidence type="ECO:0000256" key="2">
    <source>
        <dbReference type="ARBA" id="ARBA00004430"/>
    </source>
</evidence>
<keyword evidence="11" id="KW-1185">Reference proteome</keyword>
<dbReference type="InterPro" id="IPR018799">
    <property type="entry name" value="TRAF3IP1"/>
</dbReference>
<comment type="similarity">
    <text evidence="8">Belongs to the TRAF3IP1 family.</text>
</comment>
<evidence type="ECO:0000313" key="11">
    <source>
        <dbReference type="Proteomes" id="UP000288216"/>
    </source>
</evidence>
<feature type="non-terminal residue" evidence="10">
    <location>
        <position position="64"/>
    </location>
</feature>